<keyword evidence="4" id="KW-0694">RNA-binding</keyword>
<reference evidence="9" key="1">
    <citation type="submission" date="2017-09" db="EMBL/GenBank/DDBJ databases">
        <title>Depth-based differentiation of microbial function through sediment-hosted aquifers and enrichment of novel symbionts in the deep terrestrial subsurface.</title>
        <authorList>
            <person name="Probst A.J."/>
            <person name="Ladd B."/>
            <person name="Jarett J.K."/>
            <person name="Geller-Mcgrath D.E."/>
            <person name="Sieber C.M.K."/>
            <person name="Emerson J.B."/>
            <person name="Anantharaman K."/>
            <person name="Thomas B.C."/>
            <person name="Malmstrom R."/>
            <person name="Stieglmeier M."/>
            <person name="Klingl A."/>
            <person name="Woyke T."/>
            <person name="Ryan C.M."/>
            <person name="Banfield J.F."/>
        </authorList>
    </citation>
    <scope>NUCLEOTIDE SEQUENCE [LARGE SCALE GENOMIC DNA]</scope>
</reference>
<accession>A0A2M7XCP4</accession>
<comment type="similarity">
    <text evidence="1 4 5">Belongs to the universal ribosomal protein uL15 family.</text>
</comment>
<dbReference type="PROSITE" id="PS00475">
    <property type="entry name" value="RIBOSOMAL_L15"/>
    <property type="match status" value="1"/>
</dbReference>
<dbReference type="Gene3D" id="3.100.10.10">
    <property type="match status" value="1"/>
</dbReference>
<feature type="domain" description="Large ribosomal subunit protein uL15/eL18" evidence="7">
    <location>
        <begin position="76"/>
        <end position="145"/>
    </location>
</feature>
<dbReference type="PANTHER" id="PTHR12934:SF11">
    <property type="entry name" value="LARGE RIBOSOMAL SUBUNIT PROTEIN UL15M"/>
    <property type="match status" value="1"/>
</dbReference>
<dbReference type="GO" id="GO:0022625">
    <property type="term" value="C:cytosolic large ribosomal subunit"/>
    <property type="evidence" value="ECO:0007669"/>
    <property type="project" value="TreeGrafter"/>
</dbReference>
<dbReference type="InterPro" id="IPR036227">
    <property type="entry name" value="Ribosomal_uL15/eL18_sf"/>
</dbReference>
<evidence type="ECO:0000256" key="6">
    <source>
        <dbReference type="SAM" id="MobiDB-lite"/>
    </source>
</evidence>
<evidence type="ECO:0000256" key="3">
    <source>
        <dbReference type="ARBA" id="ARBA00023274"/>
    </source>
</evidence>
<name>A0A2M7XCP4_9BACT</name>
<dbReference type="InterPro" id="IPR030878">
    <property type="entry name" value="Ribosomal_uL15"/>
</dbReference>
<dbReference type="NCBIfam" id="TIGR01071">
    <property type="entry name" value="rplO_bact"/>
    <property type="match status" value="1"/>
</dbReference>
<dbReference type="Pfam" id="PF00828">
    <property type="entry name" value="Ribosomal_L27A"/>
    <property type="match status" value="1"/>
</dbReference>
<keyword evidence="2 4" id="KW-0689">Ribosomal protein</keyword>
<protein>
    <recommendedName>
        <fullName evidence="4">Large ribosomal subunit protein uL15</fullName>
    </recommendedName>
</protein>
<dbReference type="InterPro" id="IPR001196">
    <property type="entry name" value="Ribosomal_uL15_CS"/>
</dbReference>
<keyword evidence="4" id="KW-0699">rRNA-binding</keyword>
<evidence type="ECO:0000256" key="4">
    <source>
        <dbReference type="HAMAP-Rule" id="MF_01341"/>
    </source>
</evidence>
<dbReference type="Proteomes" id="UP000229385">
    <property type="component" value="Unassembled WGS sequence"/>
</dbReference>
<gene>
    <name evidence="4 8" type="primary">rplO</name>
    <name evidence="8" type="ORF">CO174_02015</name>
</gene>
<dbReference type="GO" id="GO:0006412">
    <property type="term" value="P:translation"/>
    <property type="evidence" value="ECO:0007669"/>
    <property type="project" value="UniProtKB-UniRule"/>
</dbReference>
<evidence type="ECO:0000313" key="8">
    <source>
        <dbReference type="EMBL" id="PJA45661.1"/>
    </source>
</evidence>
<comment type="function">
    <text evidence="4">Binds to the 23S rRNA.</text>
</comment>
<sequence>MSLSLHSLQPKKGSRKSKKRIGRGLGSTGRYSGRGSKGQRSRSGGKSGLQLKGIRQVMLATPKNRGFKSGRLKPEVVNVSDLSKNFADGAKITPKTLLKKGLITNGDQGVKILGNGSISIKVTVSDCAVSGAAKTKIEAVGGTVVIS</sequence>
<comment type="subunit">
    <text evidence="4">Part of the 50S ribosomal subunit.</text>
</comment>
<feature type="compositionally biased region" description="Basic residues" evidence="6">
    <location>
        <begin position="12"/>
        <end position="22"/>
    </location>
</feature>
<dbReference type="PANTHER" id="PTHR12934">
    <property type="entry name" value="50S RIBOSOMAL PROTEIN L15"/>
    <property type="match status" value="1"/>
</dbReference>
<dbReference type="GO" id="GO:0003735">
    <property type="term" value="F:structural constituent of ribosome"/>
    <property type="evidence" value="ECO:0007669"/>
    <property type="project" value="InterPro"/>
</dbReference>
<feature type="region of interest" description="Disordered" evidence="6">
    <location>
        <begin position="1"/>
        <end position="52"/>
    </location>
</feature>
<dbReference type="GO" id="GO:0019843">
    <property type="term" value="F:rRNA binding"/>
    <property type="evidence" value="ECO:0007669"/>
    <property type="project" value="UniProtKB-UniRule"/>
</dbReference>
<feature type="compositionally biased region" description="Low complexity" evidence="6">
    <location>
        <begin position="41"/>
        <end position="52"/>
    </location>
</feature>
<evidence type="ECO:0000259" key="7">
    <source>
        <dbReference type="Pfam" id="PF00828"/>
    </source>
</evidence>
<dbReference type="AlphaFoldDB" id="A0A2M7XCP4"/>
<organism evidence="8 9">
    <name type="scientific">Candidatus Uhrbacteria bacterium CG_4_9_14_3_um_filter_50_9</name>
    <dbReference type="NCBI Taxonomy" id="1975035"/>
    <lineage>
        <taxon>Bacteria</taxon>
        <taxon>Candidatus Uhriibacteriota</taxon>
    </lineage>
</organism>
<dbReference type="EMBL" id="PFWU01000026">
    <property type="protein sequence ID" value="PJA45661.1"/>
    <property type="molecule type" value="Genomic_DNA"/>
</dbReference>
<evidence type="ECO:0000256" key="1">
    <source>
        <dbReference type="ARBA" id="ARBA00007320"/>
    </source>
</evidence>
<dbReference type="InterPro" id="IPR021131">
    <property type="entry name" value="Ribosomal_uL15/eL18"/>
</dbReference>
<dbReference type="SUPFAM" id="SSF52080">
    <property type="entry name" value="Ribosomal proteins L15p and L18e"/>
    <property type="match status" value="1"/>
</dbReference>
<dbReference type="InterPro" id="IPR005749">
    <property type="entry name" value="Ribosomal_uL15_bac-type"/>
</dbReference>
<evidence type="ECO:0000256" key="2">
    <source>
        <dbReference type="ARBA" id="ARBA00022980"/>
    </source>
</evidence>
<evidence type="ECO:0000256" key="5">
    <source>
        <dbReference type="RuleBase" id="RU003888"/>
    </source>
</evidence>
<proteinExistence type="inferred from homology"/>
<comment type="caution">
    <text evidence="8">The sequence shown here is derived from an EMBL/GenBank/DDBJ whole genome shotgun (WGS) entry which is preliminary data.</text>
</comment>
<dbReference type="HAMAP" id="MF_01341">
    <property type="entry name" value="Ribosomal_uL15"/>
    <property type="match status" value="1"/>
</dbReference>
<evidence type="ECO:0000313" key="9">
    <source>
        <dbReference type="Proteomes" id="UP000229385"/>
    </source>
</evidence>
<keyword evidence="3 4" id="KW-0687">Ribonucleoprotein</keyword>